<dbReference type="SUPFAM" id="SSF56420">
    <property type="entry name" value="Peptide deformylase"/>
    <property type="match status" value="1"/>
</dbReference>
<dbReference type="InterPro" id="IPR023635">
    <property type="entry name" value="Peptide_deformylase"/>
</dbReference>
<gene>
    <name evidence="2" type="primary">def</name>
    <name evidence="3" type="ORF">A2721_03005</name>
</gene>
<dbReference type="STRING" id="1798381.A2721_03005"/>
<dbReference type="GO" id="GO:0046872">
    <property type="term" value="F:metal ion binding"/>
    <property type="evidence" value="ECO:0007669"/>
    <property type="project" value="UniProtKB-KW"/>
</dbReference>
<dbReference type="GO" id="GO:0006412">
    <property type="term" value="P:translation"/>
    <property type="evidence" value="ECO:0007669"/>
    <property type="project" value="UniProtKB-UniRule"/>
</dbReference>
<comment type="similarity">
    <text evidence="1 2">Belongs to the polypeptide deformylase family.</text>
</comment>
<feature type="active site" evidence="2">
    <location>
        <position position="143"/>
    </location>
</feature>
<evidence type="ECO:0000256" key="2">
    <source>
        <dbReference type="HAMAP-Rule" id="MF_00163"/>
    </source>
</evidence>
<dbReference type="PANTHER" id="PTHR10458:SF22">
    <property type="entry name" value="PEPTIDE DEFORMYLASE"/>
    <property type="match status" value="1"/>
</dbReference>
<feature type="binding site" evidence="2">
    <location>
        <position position="142"/>
    </location>
    <ligand>
        <name>Fe cation</name>
        <dbReference type="ChEBI" id="CHEBI:24875"/>
    </ligand>
</feature>
<evidence type="ECO:0000256" key="1">
    <source>
        <dbReference type="ARBA" id="ARBA00010759"/>
    </source>
</evidence>
<dbReference type="PIRSF" id="PIRSF004749">
    <property type="entry name" value="Pep_def"/>
    <property type="match status" value="1"/>
</dbReference>
<evidence type="ECO:0000313" key="4">
    <source>
        <dbReference type="Proteomes" id="UP000177871"/>
    </source>
</evidence>
<accession>A0A1F6A4Q4</accession>
<dbReference type="HAMAP" id="MF_00163">
    <property type="entry name" value="Pep_deformylase"/>
    <property type="match status" value="1"/>
</dbReference>
<dbReference type="PRINTS" id="PR01576">
    <property type="entry name" value="PDEFORMYLASE"/>
</dbReference>
<keyword evidence="2" id="KW-0408">Iron</keyword>
<dbReference type="Gene3D" id="3.90.45.10">
    <property type="entry name" value="Peptide deformylase"/>
    <property type="match status" value="1"/>
</dbReference>
<reference evidence="3 4" key="1">
    <citation type="journal article" date="2016" name="Nat. Commun.">
        <title>Thousands of microbial genomes shed light on interconnected biogeochemical processes in an aquifer system.</title>
        <authorList>
            <person name="Anantharaman K."/>
            <person name="Brown C.T."/>
            <person name="Hug L.A."/>
            <person name="Sharon I."/>
            <person name="Castelle C.J."/>
            <person name="Probst A.J."/>
            <person name="Thomas B.C."/>
            <person name="Singh A."/>
            <person name="Wilkins M.J."/>
            <person name="Karaoz U."/>
            <person name="Brodie E.L."/>
            <person name="Williams K.H."/>
            <person name="Hubbard S.S."/>
            <person name="Banfield J.F."/>
        </authorList>
    </citation>
    <scope>NUCLEOTIDE SEQUENCE [LARGE SCALE GENOMIC DNA]</scope>
</reference>
<feature type="binding site" evidence="2">
    <location>
        <position position="100"/>
    </location>
    <ligand>
        <name>Fe cation</name>
        <dbReference type="ChEBI" id="CHEBI:24875"/>
    </ligand>
</feature>
<name>A0A1F6A4Q4_9BACT</name>
<evidence type="ECO:0000313" key="3">
    <source>
        <dbReference type="EMBL" id="OGG19616.1"/>
    </source>
</evidence>
<organism evidence="3 4">
    <name type="scientific">Candidatus Gottesmanbacteria bacterium RIFCSPHIGHO2_01_FULL_47_48</name>
    <dbReference type="NCBI Taxonomy" id="1798381"/>
    <lineage>
        <taxon>Bacteria</taxon>
        <taxon>Candidatus Gottesmaniibacteriota</taxon>
    </lineage>
</organism>
<comment type="cofactor">
    <cofactor evidence="2">
        <name>Fe(2+)</name>
        <dbReference type="ChEBI" id="CHEBI:29033"/>
    </cofactor>
    <text evidence="2">Binds 1 Fe(2+) ion.</text>
</comment>
<comment type="catalytic activity">
    <reaction evidence="2">
        <text>N-terminal N-formyl-L-methionyl-[peptide] + H2O = N-terminal L-methionyl-[peptide] + formate</text>
        <dbReference type="Rhea" id="RHEA:24420"/>
        <dbReference type="Rhea" id="RHEA-COMP:10639"/>
        <dbReference type="Rhea" id="RHEA-COMP:10640"/>
        <dbReference type="ChEBI" id="CHEBI:15377"/>
        <dbReference type="ChEBI" id="CHEBI:15740"/>
        <dbReference type="ChEBI" id="CHEBI:49298"/>
        <dbReference type="ChEBI" id="CHEBI:64731"/>
        <dbReference type="EC" id="3.5.1.88"/>
    </reaction>
</comment>
<comment type="caution">
    <text evidence="3">The sequence shown here is derived from an EMBL/GenBank/DDBJ whole genome shotgun (WGS) entry which is preliminary data.</text>
</comment>
<comment type="function">
    <text evidence="2">Removes the formyl group from the N-terminal Met of newly synthesized proteins. Requires at least a dipeptide for an efficient rate of reaction. N-terminal L-methionine is a prerequisite for activity but the enzyme has broad specificity at other positions.</text>
</comment>
<dbReference type="EC" id="3.5.1.88" evidence="2"/>
<feature type="binding site" evidence="2">
    <location>
        <position position="146"/>
    </location>
    <ligand>
        <name>Fe cation</name>
        <dbReference type="ChEBI" id="CHEBI:24875"/>
    </ligand>
</feature>
<keyword evidence="2" id="KW-0479">Metal-binding</keyword>
<proteinExistence type="inferred from homology"/>
<protein>
    <recommendedName>
        <fullName evidence="2">Peptide deformylase</fullName>
        <shortName evidence="2">PDF</shortName>
        <ecNumber evidence="2">3.5.1.88</ecNumber>
    </recommendedName>
    <alternativeName>
        <fullName evidence="2">Polypeptide deformylase</fullName>
    </alternativeName>
</protein>
<dbReference type="EMBL" id="MFJK01000006">
    <property type="protein sequence ID" value="OGG19616.1"/>
    <property type="molecule type" value="Genomic_DNA"/>
</dbReference>
<dbReference type="AlphaFoldDB" id="A0A1F6A4Q4"/>
<dbReference type="Proteomes" id="UP000177871">
    <property type="component" value="Unassembled WGS sequence"/>
</dbReference>
<dbReference type="NCBIfam" id="TIGR00079">
    <property type="entry name" value="pept_deformyl"/>
    <property type="match status" value="1"/>
</dbReference>
<sequence>MNIVQSPAEILRTPAVAVNFSGPKLQKIIIDMTETLRAQKDPPGVGLAANQVGLPYRLFLARFSTKKDEPVHVFINPEILDHSAELQPSPDDKKPQLEGCLSRPNYYGLVQRWQWVRLKYLNKNLKLKIENFRGFPAVVVQHEMDHLSGKIFIERILEQGGKLYKLTGKDKKGKDIWQEVEI</sequence>
<dbReference type="GO" id="GO:0042586">
    <property type="term" value="F:peptide deformylase activity"/>
    <property type="evidence" value="ECO:0007669"/>
    <property type="project" value="UniProtKB-UniRule"/>
</dbReference>
<dbReference type="CDD" id="cd00487">
    <property type="entry name" value="Pep_deformylase"/>
    <property type="match status" value="1"/>
</dbReference>
<keyword evidence="2" id="KW-0378">Hydrolase</keyword>
<dbReference type="InterPro" id="IPR036821">
    <property type="entry name" value="Peptide_deformylase_sf"/>
</dbReference>
<dbReference type="Pfam" id="PF01327">
    <property type="entry name" value="Pep_deformylase"/>
    <property type="match status" value="1"/>
</dbReference>
<dbReference type="PANTHER" id="PTHR10458">
    <property type="entry name" value="PEPTIDE DEFORMYLASE"/>
    <property type="match status" value="1"/>
</dbReference>
<keyword evidence="2" id="KW-0648">Protein biosynthesis</keyword>